<keyword evidence="4" id="KW-1185">Reference proteome</keyword>
<sequence>MTDQICVKNIKDNLWCFLFTIAAYISFTILPYLLMRFFSVGFDDSIVVMLVGQISLAFFSYKKFSKIFSGFNFKFLASKENLTLYISLFVLSLFQSSSAYIFSANNQYENSHVTIPLVVVLLFIAPLYEEVFFRGLVYGLIKLKFKNETIICYFITTLLFCLIHFNSYEMHQQLNIFISGLMLCLIRERTGGLFYPVLLHSAMNFLSLVMK</sequence>
<feature type="transmembrane region" description="Helical" evidence="1">
    <location>
        <begin position="82"/>
        <end position="102"/>
    </location>
</feature>
<keyword evidence="3" id="KW-0482">Metalloprotease</keyword>
<feature type="transmembrane region" description="Helical" evidence="1">
    <location>
        <begin position="149"/>
        <end position="165"/>
    </location>
</feature>
<dbReference type="OrthoDB" id="6617572at2"/>
<keyword evidence="1" id="KW-1133">Transmembrane helix</keyword>
<organism evidence="3 4">
    <name type="scientific">Rahnella woolbedingensis</name>
    <dbReference type="NCBI Taxonomy" id="1510574"/>
    <lineage>
        <taxon>Bacteria</taxon>
        <taxon>Pseudomonadati</taxon>
        <taxon>Pseudomonadota</taxon>
        <taxon>Gammaproteobacteria</taxon>
        <taxon>Enterobacterales</taxon>
        <taxon>Yersiniaceae</taxon>
        <taxon>Rahnella</taxon>
    </lineage>
</organism>
<feature type="transmembrane region" description="Helical" evidence="1">
    <location>
        <begin position="114"/>
        <end position="137"/>
    </location>
</feature>
<dbReference type="GO" id="GO:0006508">
    <property type="term" value="P:proteolysis"/>
    <property type="evidence" value="ECO:0007669"/>
    <property type="project" value="UniProtKB-KW"/>
</dbReference>
<feature type="domain" description="CAAX prenyl protease 2/Lysostaphin resistance protein A-like" evidence="2">
    <location>
        <begin position="114"/>
        <end position="206"/>
    </location>
</feature>
<protein>
    <submittedName>
        <fullName evidence="3">CPBP family intramembrane metalloprotease</fullName>
    </submittedName>
</protein>
<keyword evidence="1" id="KW-0812">Transmembrane</keyword>
<dbReference type="GO" id="GO:0008237">
    <property type="term" value="F:metallopeptidase activity"/>
    <property type="evidence" value="ECO:0007669"/>
    <property type="project" value="UniProtKB-KW"/>
</dbReference>
<dbReference type="InterPro" id="IPR003675">
    <property type="entry name" value="Rce1/LyrA-like_dom"/>
</dbReference>
<dbReference type="Proteomes" id="UP000284908">
    <property type="component" value="Unassembled WGS sequence"/>
</dbReference>
<dbReference type="EMBL" id="RAHH01000049">
    <property type="protein sequence ID" value="RJT32763.1"/>
    <property type="molecule type" value="Genomic_DNA"/>
</dbReference>
<proteinExistence type="predicted"/>
<evidence type="ECO:0000259" key="2">
    <source>
        <dbReference type="Pfam" id="PF02517"/>
    </source>
</evidence>
<dbReference type="GO" id="GO:0004175">
    <property type="term" value="F:endopeptidase activity"/>
    <property type="evidence" value="ECO:0007669"/>
    <property type="project" value="UniProtKB-ARBA"/>
</dbReference>
<reference evidence="3 4" key="1">
    <citation type="submission" date="2018-09" db="EMBL/GenBank/DDBJ databases">
        <authorList>
            <person name="Le Fleche-Mateos A."/>
        </authorList>
    </citation>
    <scope>NUCLEOTIDE SEQUENCE [LARGE SCALE GENOMIC DNA]</scope>
    <source>
        <strain evidence="3 4">DSM 27399</strain>
    </source>
</reference>
<evidence type="ECO:0000313" key="4">
    <source>
        <dbReference type="Proteomes" id="UP000284908"/>
    </source>
</evidence>
<evidence type="ECO:0000256" key="1">
    <source>
        <dbReference type="SAM" id="Phobius"/>
    </source>
</evidence>
<gene>
    <name evidence="3" type="ORF">D6C13_24375</name>
</gene>
<dbReference type="Pfam" id="PF02517">
    <property type="entry name" value="Rce1-like"/>
    <property type="match status" value="1"/>
</dbReference>
<keyword evidence="3" id="KW-0378">Hydrolase</keyword>
<keyword evidence="3" id="KW-0645">Protease</keyword>
<dbReference type="InterPro" id="IPR052710">
    <property type="entry name" value="CAAX_protease"/>
</dbReference>
<dbReference type="AlphaFoldDB" id="A0A419N200"/>
<keyword evidence="1" id="KW-0472">Membrane</keyword>
<comment type="caution">
    <text evidence="3">The sequence shown here is derived from an EMBL/GenBank/DDBJ whole genome shotgun (WGS) entry which is preliminary data.</text>
</comment>
<feature type="transmembrane region" description="Helical" evidence="1">
    <location>
        <begin position="45"/>
        <end position="61"/>
    </location>
</feature>
<feature type="transmembrane region" description="Helical" evidence="1">
    <location>
        <begin position="12"/>
        <end position="33"/>
    </location>
</feature>
<dbReference type="PANTHER" id="PTHR36435:SF1">
    <property type="entry name" value="CAAX AMINO TERMINAL PROTEASE FAMILY PROTEIN"/>
    <property type="match status" value="1"/>
</dbReference>
<dbReference type="PANTHER" id="PTHR36435">
    <property type="entry name" value="SLR1288 PROTEIN"/>
    <property type="match status" value="1"/>
</dbReference>
<accession>A0A419N200</accession>
<dbReference type="GO" id="GO:0080120">
    <property type="term" value="P:CAAX-box protein maturation"/>
    <property type="evidence" value="ECO:0007669"/>
    <property type="project" value="UniProtKB-ARBA"/>
</dbReference>
<evidence type="ECO:0000313" key="3">
    <source>
        <dbReference type="EMBL" id="RJT32763.1"/>
    </source>
</evidence>
<name>A0A419N200_9GAMM</name>
<dbReference type="RefSeq" id="WP_120135209.1">
    <property type="nucleotide sequence ID" value="NZ_RAHH01000049.1"/>
</dbReference>